<feature type="transmembrane region" description="Helical" evidence="9">
    <location>
        <begin position="162"/>
        <end position="179"/>
    </location>
</feature>
<dbReference type="GO" id="GO:0005524">
    <property type="term" value="F:ATP binding"/>
    <property type="evidence" value="ECO:0007669"/>
    <property type="project" value="UniProtKB-KW"/>
</dbReference>
<evidence type="ECO:0000256" key="1">
    <source>
        <dbReference type="ARBA" id="ARBA00004651"/>
    </source>
</evidence>
<organism evidence="12 13">
    <name type="scientific">Rhodospirillum rubrum (strain ATCC 11170 / ATH 1.1.1 / DSM 467 / LMG 4362 / NCIMB 8255 / S1)</name>
    <dbReference type="NCBI Taxonomy" id="269796"/>
    <lineage>
        <taxon>Bacteria</taxon>
        <taxon>Pseudomonadati</taxon>
        <taxon>Pseudomonadota</taxon>
        <taxon>Alphaproteobacteria</taxon>
        <taxon>Rhodospirillales</taxon>
        <taxon>Rhodospirillaceae</taxon>
        <taxon>Rhodospirillum</taxon>
    </lineage>
</organism>
<dbReference type="InterPro" id="IPR027417">
    <property type="entry name" value="P-loop_NTPase"/>
</dbReference>
<dbReference type="PANTHER" id="PTHR24221">
    <property type="entry name" value="ATP-BINDING CASSETTE SUB-FAMILY B"/>
    <property type="match status" value="1"/>
</dbReference>
<evidence type="ECO:0000256" key="6">
    <source>
        <dbReference type="ARBA" id="ARBA00022840"/>
    </source>
</evidence>
<sequence>MIVLDVLRMADGPHAARVRRGMLFKIGETFCAAVPFAALYGALMLVFGEAPFGMGEILGLTGLVAAGLAGQFAFGVLGARTAFISGYGMMGDFRFTMMDHLSKLPLGFFTFQRTGALTTTVAENVKMVEEMFTKVVNEIVAGFTLPLFIGILLVVIDWRMGLAAVASVPLAFAVLRLTQGRFMRLSAKRVDVHAEVSGRLLEYIDGLRVIRGYGLAGAKFASLRDSLDTQRRVSVALEIQGGLGIMAMAVVLEMGFIALLMVGAFAMLGGALSPASYLMAMVLAQKFYAPITRSLMLLVDIKYLSLALKRVQTLLNAPRLPEPVEPKVPSNNAIVFDAVSFRYDEAGDEPALSEVTFTLREGTTTALVGPSGAGKSTVAHLIARFHDVTSGAVRIGGVDLRDMASDELMRRVSMVLQDVHLFDDTVANNIRIGRSDASDEDVVAAARHAQCHAFIEALPQGYQAPIGEGGAWLSGGQKQRLSIARALLKDAPIVLLDESTASLDPECEAAFHQAFKILAAGKTVLVIAHRLHTVVNADQIVVMERGRVVQTGTHGDLIASPGLYRTLWTDMAEPTP</sequence>
<dbReference type="InterPro" id="IPR011527">
    <property type="entry name" value="ABC1_TM_dom"/>
</dbReference>
<reference evidence="12 13" key="1">
    <citation type="journal article" date="2011" name="Stand. Genomic Sci.">
        <title>Complete genome sequence of Rhodospirillum rubrum type strain (S1).</title>
        <authorList>
            <person name="Munk A.C."/>
            <person name="Copeland A."/>
            <person name="Lucas S."/>
            <person name="Lapidus A."/>
            <person name="Del Rio T.G."/>
            <person name="Barry K."/>
            <person name="Detter J.C."/>
            <person name="Hammon N."/>
            <person name="Israni S."/>
            <person name="Pitluck S."/>
            <person name="Brettin T."/>
            <person name="Bruce D."/>
            <person name="Han C."/>
            <person name="Tapia R."/>
            <person name="Gilna P."/>
            <person name="Schmutz J."/>
            <person name="Larimer F."/>
            <person name="Land M."/>
            <person name="Kyrpides N.C."/>
            <person name="Mavromatis K."/>
            <person name="Richardson P."/>
            <person name="Rohde M."/>
            <person name="Goker M."/>
            <person name="Klenk H.P."/>
            <person name="Zhang Y."/>
            <person name="Roberts G.P."/>
            <person name="Reslewic S."/>
            <person name="Schwartz D.C."/>
        </authorList>
    </citation>
    <scope>NUCLEOTIDE SEQUENCE [LARGE SCALE GENOMIC DNA]</scope>
    <source>
        <strain evidence="13">ATCC 11170 / ATH 1.1.1 / DSM 467 / LMG 4362 / NCIMB 8255 / S1</strain>
    </source>
</reference>
<feature type="domain" description="ABC transporter" evidence="10">
    <location>
        <begin position="334"/>
        <end position="570"/>
    </location>
</feature>
<dbReference type="eggNOG" id="COG1132">
    <property type="taxonomic scope" value="Bacteria"/>
</dbReference>
<dbReference type="EMBL" id="CP000230">
    <property type="protein sequence ID" value="ABC20993.1"/>
    <property type="molecule type" value="Genomic_DNA"/>
</dbReference>
<evidence type="ECO:0000256" key="7">
    <source>
        <dbReference type="ARBA" id="ARBA00022989"/>
    </source>
</evidence>
<dbReference type="PATRIC" id="fig|269796.9.peg.242"/>
<protein>
    <submittedName>
        <fullName evidence="12">ABC transporter, transmembrane region</fullName>
        <ecNumber evidence="12">3.6.3.29</ecNumber>
    </submittedName>
</protein>
<dbReference type="Proteomes" id="UP000001929">
    <property type="component" value="Chromosome"/>
</dbReference>
<keyword evidence="12" id="KW-0378">Hydrolase</keyword>
<evidence type="ECO:0000259" key="10">
    <source>
        <dbReference type="PROSITE" id="PS50893"/>
    </source>
</evidence>
<feature type="transmembrane region" description="Helical" evidence="9">
    <location>
        <begin position="135"/>
        <end position="156"/>
    </location>
</feature>
<feature type="transmembrane region" description="Helical" evidence="9">
    <location>
        <begin position="29"/>
        <end position="48"/>
    </location>
</feature>
<dbReference type="AlphaFoldDB" id="Q2RY02"/>
<dbReference type="FunFam" id="3.40.50.300:FF:000221">
    <property type="entry name" value="Multidrug ABC transporter ATP-binding protein"/>
    <property type="match status" value="1"/>
</dbReference>
<dbReference type="InterPro" id="IPR039421">
    <property type="entry name" value="Type_1_exporter"/>
</dbReference>
<evidence type="ECO:0000256" key="2">
    <source>
        <dbReference type="ARBA" id="ARBA00022448"/>
    </source>
</evidence>
<dbReference type="STRING" id="269796.Rru_A0188"/>
<dbReference type="CDD" id="cd07346">
    <property type="entry name" value="ABC_6TM_exporters"/>
    <property type="match status" value="1"/>
</dbReference>
<dbReference type="SUPFAM" id="SSF90123">
    <property type="entry name" value="ABC transporter transmembrane region"/>
    <property type="match status" value="1"/>
</dbReference>
<accession>Q2RY02</accession>
<keyword evidence="6" id="KW-0067">ATP-binding</keyword>
<evidence type="ECO:0000256" key="5">
    <source>
        <dbReference type="ARBA" id="ARBA00022741"/>
    </source>
</evidence>
<dbReference type="PROSITE" id="PS00211">
    <property type="entry name" value="ABC_TRANSPORTER_1"/>
    <property type="match status" value="1"/>
</dbReference>
<name>Q2RY02_RHORT</name>
<keyword evidence="2" id="KW-0813">Transport</keyword>
<evidence type="ECO:0000313" key="12">
    <source>
        <dbReference type="EMBL" id="ABC20993.1"/>
    </source>
</evidence>
<evidence type="ECO:0000256" key="9">
    <source>
        <dbReference type="SAM" id="Phobius"/>
    </source>
</evidence>
<dbReference type="GO" id="GO:0016887">
    <property type="term" value="F:ATP hydrolysis activity"/>
    <property type="evidence" value="ECO:0007669"/>
    <property type="project" value="InterPro"/>
</dbReference>
<dbReference type="HOGENOM" id="CLU_000604_84_3_5"/>
<dbReference type="InterPro" id="IPR017871">
    <property type="entry name" value="ABC_transporter-like_CS"/>
</dbReference>
<feature type="transmembrane region" description="Helical" evidence="9">
    <location>
        <begin position="68"/>
        <end position="90"/>
    </location>
</feature>
<keyword evidence="8 9" id="KW-0472">Membrane</keyword>
<dbReference type="PANTHER" id="PTHR24221:SF397">
    <property type="entry name" value="ABC TRANSPORTER, ATP-BINDING TRANSMEMBRANE PROTEIN"/>
    <property type="match status" value="1"/>
</dbReference>
<proteinExistence type="predicted"/>
<keyword evidence="13" id="KW-1185">Reference proteome</keyword>
<dbReference type="SMART" id="SM00382">
    <property type="entry name" value="AAA"/>
    <property type="match status" value="1"/>
</dbReference>
<keyword evidence="5" id="KW-0547">Nucleotide-binding</keyword>
<dbReference type="Pfam" id="PF00005">
    <property type="entry name" value="ABC_tran"/>
    <property type="match status" value="1"/>
</dbReference>
<dbReference type="PhylomeDB" id="Q2RY02"/>
<evidence type="ECO:0000259" key="11">
    <source>
        <dbReference type="PROSITE" id="PS50929"/>
    </source>
</evidence>
<keyword evidence="4 9" id="KW-0812">Transmembrane</keyword>
<dbReference type="Gene3D" id="3.40.50.300">
    <property type="entry name" value="P-loop containing nucleotide triphosphate hydrolases"/>
    <property type="match status" value="1"/>
</dbReference>
<comment type="subcellular location">
    <subcellularLocation>
        <location evidence="1">Cell membrane</location>
        <topology evidence="1">Multi-pass membrane protein</topology>
    </subcellularLocation>
</comment>
<dbReference type="Pfam" id="PF00664">
    <property type="entry name" value="ABC_membrane"/>
    <property type="match status" value="1"/>
</dbReference>
<dbReference type="InterPro" id="IPR003593">
    <property type="entry name" value="AAA+_ATPase"/>
</dbReference>
<dbReference type="RefSeq" id="WP_011387947.1">
    <property type="nucleotide sequence ID" value="NC_007643.1"/>
</dbReference>
<feature type="domain" description="ABC transmembrane type-1" evidence="11">
    <location>
        <begin position="21"/>
        <end position="301"/>
    </location>
</feature>
<dbReference type="SUPFAM" id="SSF52540">
    <property type="entry name" value="P-loop containing nucleoside triphosphate hydrolases"/>
    <property type="match status" value="1"/>
</dbReference>
<evidence type="ECO:0000256" key="3">
    <source>
        <dbReference type="ARBA" id="ARBA00022475"/>
    </source>
</evidence>
<dbReference type="InterPro" id="IPR036640">
    <property type="entry name" value="ABC1_TM_sf"/>
</dbReference>
<gene>
    <name evidence="12" type="ordered locus">Rru_A0188</name>
</gene>
<dbReference type="GO" id="GO:0034040">
    <property type="term" value="F:ATPase-coupled lipid transmembrane transporter activity"/>
    <property type="evidence" value="ECO:0007669"/>
    <property type="project" value="TreeGrafter"/>
</dbReference>
<dbReference type="Gene3D" id="1.20.1560.10">
    <property type="entry name" value="ABC transporter type 1, transmembrane domain"/>
    <property type="match status" value="1"/>
</dbReference>
<keyword evidence="3" id="KW-1003">Cell membrane</keyword>
<dbReference type="KEGG" id="rru:Rru_A0188"/>
<dbReference type="PROSITE" id="PS50893">
    <property type="entry name" value="ABC_TRANSPORTER_2"/>
    <property type="match status" value="1"/>
</dbReference>
<dbReference type="GO" id="GO:0140359">
    <property type="term" value="F:ABC-type transporter activity"/>
    <property type="evidence" value="ECO:0007669"/>
    <property type="project" value="InterPro"/>
</dbReference>
<dbReference type="GO" id="GO:0005886">
    <property type="term" value="C:plasma membrane"/>
    <property type="evidence" value="ECO:0007669"/>
    <property type="project" value="UniProtKB-SubCell"/>
</dbReference>
<evidence type="ECO:0000313" key="13">
    <source>
        <dbReference type="Proteomes" id="UP000001929"/>
    </source>
</evidence>
<evidence type="ECO:0000256" key="8">
    <source>
        <dbReference type="ARBA" id="ARBA00023136"/>
    </source>
</evidence>
<feature type="transmembrane region" description="Helical" evidence="9">
    <location>
        <begin position="258"/>
        <end position="284"/>
    </location>
</feature>
<dbReference type="EnsemblBacteria" id="ABC20993">
    <property type="protein sequence ID" value="ABC20993"/>
    <property type="gene ID" value="Rru_A0188"/>
</dbReference>
<dbReference type="EC" id="3.6.3.29" evidence="12"/>
<dbReference type="InterPro" id="IPR003439">
    <property type="entry name" value="ABC_transporter-like_ATP-bd"/>
</dbReference>
<keyword evidence="7 9" id="KW-1133">Transmembrane helix</keyword>
<evidence type="ECO:0000256" key="4">
    <source>
        <dbReference type="ARBA" id="ARBA00022692"/>
    </source>
</evidence>
<dbReference type="PROSITE" id="PS50929">
    <property type="entry name" value="ABC_TM1F"/>
    <property type="match status" value="1"/>
</dbReference>